<dbReference type="Pfam" id="PF08241">
    <property type="entry name" value="Methyltransf_11"/>
    <property type="match status" value="1"/>
</dbReference>
<accession>A0A6J4NZX0</accession>
<evidence type="ECO:0000259" key="1">
    <source>
        <dbReference type="Pfam" id="PF08241"/>
    </source>
</evidence>
<dbReference type="Pfam" id="PF03966">
    <property type="entry name" value="Trm112p"/>
    <property type="match status" value="1"/>
</dbReference>
<reference evidence="2" key="1">
    <citation type="submission" date="2020-02" db="EMBL/GenBank/DDBJ databases">
        <authorList>
            <person name="Meier V. D."/>
        </authorList>
    </citation>
    <scope>NUCLEOTIDE SEQUENCE</scope>
    <source>
        <strain evidence="2">AVDCRST_MAG74</strain>
    </source>
</reference>
<proteinExistence type="predicted"/>
<sequence length="330" mass="37374">MKEKLLDLLACPVCGGDLLLVHVGTREEREILEGLLSCRKCDREYKITRGVPRFADLSKIEQDKLETAENFGWQWTHFTQADAKYNEQFLGWLQPVKPDFFQGKIVLEGGCGKGRHTSLAANWGAKEVVGIDLSAAVESAFQATRRLPNAHIVQADIYKLPFKKAFDYAFSVGVLHHTPDPKKAFVSLAGKVKRGGAISAWVYGAENNEWITSYVNPIRTNFTSKINQPTLYQLSKLPTLGVYLASKLLYKPLDRTALGKRLFYSDYLTHLGAFGWREQHNIVFDHLVAPTAFYISKSEFENWWKEIGAENVSVIWHNQNSWCGFGEIVK</sequence>
<dbReference type="Gene3D" id="2.20.25.10">
    <property type="match status" value="1"/>
</dbReference>
<protein>
    <recommendedName>
        <fullName evidence="1">Methyltransferase type 11 domain-containing protein</fullName>
    </recommendedName>
</protein>
<dbReference type="AlphaFoldDB" id="A0A6J4NZX0"/>
<feature type="domain" description="Methyltransferase type 11" evidence="1">
    <location>
        <begin position="107"/>
        <end position="198"/>
    </location>
</feature>
<dbReference type="SUPFAM" id="SSF158997">
    <property type="entry name" value="Trm112p-like"/>
    <property type="match status" value="1"/>
</dbReference>
<dbReference type="InterPro" id="IPR029063">
    <property type="entry name" value="SAM-dependent_MTases_sf"/>
</dbReference>
<dbReference type="EMBL" id="CADCUR010000142">
    <property type="protein sequence ID" value="CAA9402083.1"/>
    <property type="molecule type" value="Genomic_DNA"/>
</dbReference>
<dbReference type="InterPro" id="IPR005651">
    <property type="entry name" value="Trm112-like"/>
</dbReference>
<dbReference type="PANTHER" id="PTHR43861:SF1">
    <property type="entry name" value="TRANS-ACONITATE 2-METHYLTRANSFERASE"/>
    <property type="match status" value="1"/>
</dbReference>
<name>A0A6J4NZX0_9BACT</name>
<dbReference type="PANTHER" id="PTHR43861">
    <property type="entry name" value="TRANS-ACONITATE 2-METHYLTRANSFERASE-RELATED"/>
    <property type="match status" value="1"/>
</dbReference>
<dbReference type="GO" id="GO:0008757">
    <property type="term" value="F:S-adenosylmethionine-dependent methyltransferase activity"/>
    <property type="evidence" value="ECO:0007669"/>
    <property type="project" value="InterPro"/>
</dbReference>
<dbReference type="InterPro" id="IPR013216">
    <property type="entry name" value="Methyltransf_11"/>
</dbReference>
<dbReference type="CDD" id="cd02440">
    <property type="entry name" value="AdoMet_MTases"/>
    <property type="match status" value="1"/>
</dbReference>
<dbReference type="Gene3D" id="3.40.50.150">
    <property type="entry name" value="Vaccinia Virus protein VP39"/>
    <property type="match status" value="1"/>
</dbReference>
<dbReference type="SUPFAM" id="SSF53335">
    <property type="entry name" value="S-adenosyl-L-methionine-dependent methyltransferases"/>
    <property type="match status" value="1"/>
</dbReference>
<evidence type="ECO:0000313" key="2">
    <source>
        <dbReference type="EMBL" id="CAA9402083.1"/>
    </source>
</evidence>
<organism evidence="2">
    <name type="scientific">uncultured Pyrinomonadaceae bacterium</name>
    <dbReference type="NCBI Taxonomy" id="2283094"/>
    <lineage>
        <taxon>Bacteria</taxon>
        <taxon>Pseudomonadati</taxon>
        <taxon>Acidobacteriota</taxon>
        <taxon>Blastocatellia</taxon>
        <taxon>Blastocatellales</taxon>
        <taxon>Pyrinomonadaceae</taxon>
        <taxon>environmental samples</taxon>
    </lineage>
</organism>
<gene>
    <name evidence="2" type="ORF">AVDCRST_MAG74-1698</name>
</gene>